<reference evidence="10 11" key="1">
    <citation type="journal article" date="2011" name="Stand. Genomic Sci.">
        <title>Complete genome sequence of the filamentous gliding predatory bacterium Herpetosiphon aurantiacus type strain (114-95(T)).</title>
        <authorList>
            <person name="Kiss H."/>
            <person name="Nett M."/>
            <person name="Domin N."/>
            <person name="Martin K."/>
            <person name="Maresca J.A."/>
            <person name="Copeland A."/>
            <person name="Lapidus A."/>
            <person name="Lucas S."/>
            <person name="Berry K.W."/>
            <person name="Glavina Del Rio T."/>
            <person name="Dalin E."/>
            <person name="Tice H."/>
            <person name="Pitluck S."/>
            <person name="Richardson P."/>
            <person name="Bruce D."/>
            <person name="Goodwin L."/>
            <person name="Han C."/>
            <person name="Detter J.C."/>
            <person name="Schmutz J."/>
            <person name="Brettin T."/>
            <person name="Land M."/>
            <person name="Hauser L."/>
            <person name="Kyrpides N.C."/>
            <person name="Ivanova N."/>
            <person name="Goker M."/>
            <person name="Woyke T."/>
            <person name="Klenk H.P."/>
            <person name="Bryant D.A."/>
        </authorList>
    </citation>
    <scope>NUCLEOTIDE SEQUENCE [LARGE SCALE GENOMIC DNA]</scope>
    <source>
        <strain evidence="11">ATCC 23779 / DSM 785 / 114-95</strain>
        <plasmid evidence="10">pHAU01</plasmid>
    </source>
</reference>
<dbReference type="InParanoid" id="A9B8L9"/>
<dbReference type="KEGG" id="hau:Haur_5055"/>
<dbReference type="InterPro" id="IPR002716">
    <property type="entry name" value="PIN_dom"/>
</dbReference>
<evidence type="ECO:0000259" key="9">
    <source>
        <dbReference type="Pfam" id="PF01850"/>
    </source>
</evidence>
<sequence length="133" mass="14764">MIYLLDTNTCIRYLNGRAPAIRTRMATVRLTDIVVCSMVKAELFAGALRSQTPGSSLAKQQQFLAPFRSLPFDDGAAQVYGRIRAFLTTHGQLIGPNDLCIAAIALQHNLILVTHNTHEFQRVPGLLLDDWEV</sequence>
<dbReference type="PANTHER" id="PTHR33653">
    <property type="entry name" value="RIBONUCLEASE VAPC2"/>
    <property type="match status" value="1"/>
</dbReference>
<proteinExistence type="inferred from homology"/>
<dbReference type="InterPro" id="IPR022907">
    <property type="entry name" value="VapC_family"/>
</dbReference>
<evidence type="ECO:0000256" key="6">
    <source>
        <dbReference type="ARBA" id="ARBA00022842"/>
    </source>
</evidence>
<evidence type="ECO:0000256" key="1">
    <source>
        <dbReference type="ARBA" id="ARBA00001946"/>
    </source>
</evidence>
<evidence type="ECO:0000313" key="11">
    <source>
        <dbReference type="Proteomes" id="UP000000787"/>
    </source>
</evidence>
<dbReference type="InterPro" id="IPR050556">
    <property type="entry name" value="Type_II_TA_system_RNase"/>
</dbReference>
<dbReference type="SUPFAM" id="SSF88723">
    <property type="entry name" value="PIN domain-like"/>
    <property type="match status" value="1"/>
</dbReference>
<dbReference type="AlphaFoldDB" id="A9B8L9"/>
<organism evidence="10 11">
    <name type="scientific">Herpetosiphon aurantiacus (strain ATCC 23779 / DSM 785 / 114-95)</name>
    <dbReference type="NCBI Taxonomy" id="316274"/>
    <lineage>
        <taxon>Bacteria</taxon>
        <taxon>Bacillati</taxon>
        <taxon>Chloroflexota</taxon>
        <taxon>Chloroflexia</taxon>
        <taxon>Herpetosiphonales</taxon>
        <taxon>Herpetosiphonaceae</taxon>
        <taxon>Herpetosiphon</taxon>
    </lineage>
</organism>
<feature type="binding site" evidence="8">
    <location>
        <position position="98"/>
    </location>
    <ligand>
        <name>Mg(2+)</name>
        <dbReference type="ChEBI" id="CHEBI:18420"/>
    </ligand>
</feature>
<evidence type="ECO:0000256" key="8">
    <source>
        <dbReference type="HAMAP-Rule" id="MF_00265"/>
    </source>
</evidence>
<keyword evidence="3 8" id="KW-0540">Nuclease</keyword>
<evidence type="ECO:0000256" key="7">
    <source>
        <dbReference type="ARBA" id="ARBA00038093"/>
    </source>
</evidence>
<dbReference type="GO" id="GO:0016787">
    <property type="term" value="F:hydrolase activity"/>
    <property type="evidence" value="ECO:0007669"/>
    <property type="project" value="UniProtKB-KW"/>
</dbReference>
<evidence type="ECO:0000256" key="4">
    <source>
        <dbReference type="ARBA" id="ARBA00022723"/>
    </source>
</evidence>
<keyword evidence="6 8" id="KW-0460">Magnesium</keyword>
<protein>
    <recommendedName>
        <fullName evidence="8">Ribonuclease VapC</fullName>
        <shortName evidence="8">RNase VapC</shortName>
        <ecNumber evidence="8">3.1.-.-</ecNumber>
    </recommendedName>
    <alternativeName>
        <fullName evidence="8">Toxin VapC</fullName>
    </alternativeName>
</protein>
<keyword evidence="11" id="KW-1185">Reference proteome</keyword>
<dbReference type="EMBL" id="CP000876">
    <property type="protein sequence ID" value="ABX07683.1"/>
    <property type="molecule type" value="Genomic_DNA"/>
</dbReference>
<dbReference type="Proteomes" id="UP000000787">
    <property type="component" value="Plasmid pHAU01"/>
</dbReference>
<dbReference type="PANTHER" id="PTHR33653:SF1">
    <property type="entry name" value="RIBONUCLEASE VAPC2"/>
    <property type="match status" value="1"/>
</dbReference>
<keyword evidence="5 8" id="KW-0378">Hydrolase</keyword>
<dbReference type="GO" id="GO:0090729">
    <property type="term" value="F:toxin activity"/>
    <property type="evidence" value="ECO:0007669"/>
    <property type="project" value="UniProtKB-KW"/>
</dbReference>
<evidence type="ECO:0000256" key="5">
    <source>
        <dbReference type="ARBA" id="ARBA00022801"/>
    </source>
</evidence>
<keyword evidence="10" id="KW-0614">Plasmid</keyword>
<dbReference type="GO" id="GO:0004540">
    <property type="term" value="F:RNA nuclease activity"/>
    <property type="evidence" value="ECO:0007669"/>
    <property type="project" value="InterPro"/>
</dbReference>
<keyword evidence="8" id="KW-0800">Toxin</keyword>
<dbReference type="Gene3D" id="3.40.50.1010">
    <property type="entry name" value="5'-nuclease"/>
    <property type="match status" value="1"/>
</dbReference>
<evidence type="ECO:0000313" key="10">
    <source>
        <dbReference type="EMBL" id="ABX07683.1"/>
    </source>
</evidence>
<dbReference type="Pfam" id="PF01850">
    <property type="entry name" value="PIN"/>
    <property type="match status" value="1"/>
</dbReference>
<accession>A9B8L9</accession>
<feature type="binding site" evidence="8">
    <location>
        <position position="6"/>
    </location>
    <ligand>
        <name>Mg(2+)</name>
        <dbReference type="ChEBI" id="CHEBI:18420"/>
    </ligand>
</feature>
<geneLocation type="plasmid" evidence="10 11">
    <name>pHAU01</name>
</geneLocation>
<dbReference type="EC" id="3.1.-.-" evidence="8"/>
<evidence type="ECO:0000256" key="3">
    <source>
        <dbReference type="ARBA" id="ARBA00022722"/>
    </source>
</evidence>
<keyword evidence="2 8" id="KW-1277">Toxin-antitoxin system</keyword>
<dbReference type="GO" id="GO:0000287">
    <property type="term" value="F:magnesium ion binding"/>
    <property type="evidence" value="ECO:0007669"/>
    <property type="project" value="UniProtKB-UniRule"/>
</dbReference>
<comment type="cofactor">
    <cofactor evidence="1 8">
        <name>Mg(2+)</name>
        <dbReference type="ChEBI" id="CHEBI:18420"/>
    </cofactor>
</comment>
<dbReference type="InterPro" id="IPR029060">
    <property type="entry name" value="PIN-like_dom_sf"/>
</dbReference>
<dbReference type="HAMAP" id="MF_00265">
    <property type="entry name" value="VapC_Nob1"/>
    <property type="match status" value="1"/>
</dbReference>
<dbReference type="CDD" id="cd09881">
    <property type="entry name" value="PIN_VapC4-5_FitB-like"/>
    <property type="match status" value="1"/>
</dbReference>
<gene>
    <name evidence="8" type="primary">vapC</name>
    <name evidence="10" type="ordered locus">Haur_5055</name>
</gene>
<comment type="function">
    <text evidence="8">Toxic component of a toxin-antitoxin (TA) system. An RNase.</text>
</comment>
<feature type="domain" description="PIN" evidence="9">
    <location>
        <begin position="3"/>
        <end position="125"/>
    </location>
</feature>
<evidence type="ECO:0000256" key="2">
    <source>
        <dbReference type="ARBA" id="ARBA00022649"/>
    </source>
</evidence>
<comment type="similarity">
    <text evidence="7 8">Belongs to the PINc/VapC protein family.</text>
</comment>
<dbReference type="HOGENOM" id="CLU_118482_5_3_0"/>
<name>A9B8L9_HERA2</name>
<keyword evidence="4 8" id="KW-0479">Metal-binding</keyword>